<sequence length="236" mass="25203">MTAEAPPVTDLQPRRPFPARLGPKGNMVYKLITTTDHKLIGIMYCVVCFIFFFIGGLMALFIRGEVAMPGLQFLSNEQYNQLFTMHGTAMLLFYATPIVFGFANLVLPLQIGAPDVAFPRLNALSFWLFLFGALIAMSGFITPGGAADFGWTAYSPLTDAIHSPGVGGDLWIFGLGVGGLGTILGGVQHDHHGGLHARAGHDDVPDADFHLEHPGDLDPGAADLPAADRGAVRSGR</sequence>
<organism evidence="7 8">
    <name type="scientific">Mycobacterium gallinarum</name>
    <dbReference type="NCBI Taxonomy" id="39689"/>
    <lineage>
        <taxon>Bacteria</taxon>
        <taxon>Bacillati</taxon>
        <taxon>Actinomycetota</taxon>
        <taxon>Actinomycetes</taxon>
        <taxon>Mycobacteriales</taxon>
        <taxon>Mycobacteriaceae</taxon>
        <taxon>Mycobacterium</taxon>
    </lineage>
</organism>
<dbReference type="SUPFAM" id="SSF81442">
    <property type="entry name" value="Cytochrome c oxidase subunit I-like"/>
    <property type="match status" value="1"/>
</dbReference>
<evidence type="ECO:0000256" key="1">
    <source>
        <dbReference type="ARBA" id="ARBA00022660"/>
    </source>
</evidence>
<evidence type="ECO:0000313" key="8">
    <source>
        <dbReference type="Proteomes" id="UP000465785"/>
    </source>
</evidence>
<dbReference type="GO" id="GO:0015990">
    <property type="term" value="P:electron transport coupled proton transport"/>
    <property type="evidence" value="ECO:0007669"/>
    <property type="project" value="TreeGrafter"/>
</dbReference>
<dbReference type="EMBL" id="AP022601">
    <property type="protein sequence ID" value="BBY91676.1"/>
    <property type="molecule type" value="Genomic_DNA"/>
</dbReference>
<keyword evidence="8" id="KW-1185">Reference proteome</keyword>
<dbReference type="GO" id="GO:0022904">
    <property type="term" value="P:respiratory electron transport chain"/>
    <property type="evidence" value="ECO:0007669"/>
    <property type="project" value="TreeGrafter"/>
</dbReference>
<feature type="region of interest" description="Disordered" evidence="4">
    <location>
        <begin position="215"/>
        <end position="236"/>
    </location>
</feature>
<feature type="transmembrane region" description="Helical" evidence="5">
    <location>
        <begin position="170"/>
        <end position="187"/>
    </location>
</feature>
<feature type="domain" description="Cytochrome oxidase subunit I profile" evidence="6">
    <location>
        <begin position="23"/>
        <end position="187"/>
    </location>
</feature>
<keyword evidence="1" id="KW-0813">Transport</keyword>
<dbReference type="GO" id="GO:0016020">
    <property type="term" value="C:membrane"/>
    <property type="evidence" value="ECO:0007669"/>
    <property type="project" value="InterPro"/>
</dbReference>
<evidence type="ECO:0000256" key="2">
    <source>
        <dbReference type="ARBA" id="ARBA00022982"/>
    </source>
</evidence>
<gene>
    <name evidence="7" type="ORF">MGALJ_13450</name>
</gene>
<dbReference type="Gene3D" id="1.20.210.10">
    <property type="entry name" value="Cytochrome c oxidase-like, subunit I domain"/>
    <property type="match status" value="1"/>
</dbReference>
<reference evidence="7 8" key="1">
    <citation type="journal article" date="2019" name="Emerg. Microbes Infect.">
        <title>Comprehensive subspecies identification of 175 nontuberculous mycobacteria species based on 7547 genomic profiles.</title>
        <authorList>
            <person name="Matsumoto Y."/>
            <person name="Kinjo T."/>
            <person name="Motooka D."/>
            <person name="Nabeya D."/>
            <person name="Jung N."/>
            <person name="Uechi K."/>
            <person name="Horii T."/>
            <person name="Iida T."/>
            <person name="Fujita J."/>
            <person name="Nakamura S."/>
        </authorList>
    </citation>
    <scope>NUCLEOTIDE SEQUENCE [LARGE SCALE GENOMIC DNA]</scope>
    <source>
        <strain evidence="7 8">JCM 6399</strain>
    </source>
</reference>
<dbReference type="Proteomes" id="UP000465785">
    <property type="component" value="Chromosome"/>
</dbReference>
<dbReference type="PANTHER" id="PTHR10422">
    <property type="entry name" value="CYTOCHROME C OXIDASE SUBUNIT 1"/>
    <property type="match status" value="1"/>
</dbReference>
<keyword evidence="2" id="KW-0249">Electron transport</keyword>
<keyword evidence="5" id="KW-1133">Transmembrane helix</keyword>
<keyword evidence="5" id="KW-0472">Membrane</keyword>
<dbReference type="PROSITE" id="PS50855">
    <property type="entry name" value="COX1"/>
    <property type="match status" value="1"/>
</dbReference>
<dbReference type="InterPro" id="IPR000883">
    <property type="entry name" value="Cyt_C_Oxase_1"/>
</dbReference>
<dbReference type="GO" id="GO:0004129">
    <property type="term" value="F:cytochrome-c oxidase activity"/>
    <property type="evidence" value="ECO:0007669"/>
    <property type="project" value="InterPro"/>
</dbReference>
<dbReference type="KEGG" id="mgau:MGALJ_13450"/>
<dbReference type="InterPro" id="IPR023616">
    <property type="entry name" value="Cyt_c_oxase-like_su1_dom"/>
</dbReference>
<dbReference type="InterPro" id="IPR036927">
    <property type="entry name" value="Cyt_c_oxase-like_su1_sf"/>
</dbReference>
<evidence type="ECO:0000256" key="5">
    <source>
        <dbReference type="SAM" id="Phobius"/>
    </source>
</evidence>
<feature type="transmembrane region" description="Helical" evidence="5">
    <location>
        <begin position="39"/>
        <end position="62"/>
    </location>
</feature>
<evidence type="ECO:0000256" key="4">
    <source>
        <dbReference type="SAM" id="MobiDB-lite"/>
    </source>
</evidence>
<evidence type="ECO:0000259" key="6">
    <source>
        <dbReference type="PROSITE" id="PS50855"/>
    </source>
</evidence>
<dbReference type="GO" id="GO:0009060">
    <property type="term" value="P:aerobic respiration"/>
    <property type="evidence" value="ECO:0007669"/>
    <property type="project" value="InterPro"/>
</dbReference>
<proteinExistence type="predicted"/>
<feature type="transmembrane region" description="Helical" evidence="5">
    <location>
        <begin position="121"/>
        <end position="141"/>
    </location>
</feature>
<keyword evidence="1" id="KW-0679">Respiratory chain</keyword>
<accession>A0A9W4FE74</accession>
<comment type="function">
    <text evidence="3">Cytochrome c oxidase is the component of the respiratory chain that catalyzes the reduction of oxygen to water. Subunits 1-3 form the functional core of the enzyme complex. CO I is the catalytic subunit of the enzyme. Electrons originating in cytochrome c are transferred via the copper A center of subunit 2 and heme A of subunit 1 to the bimetallic center formed by heme A3 and copper B.</text>
</comment>
<protein>
    <recommendedName>
        <fullName evidence="6">Cytochrome oxidase subunit I profile domain-containing protein</fullName>
    </recommendedName>
</protein>
<dbReference type="PRINTS" id="PR01165">
    <property type="entry name" value="CYCOXIDASEI"/>
</dbReference>
<dbReference type="AlphaFoldDB" id="A0A9W4FE74"/>
<dbReference type="Pfam" id="PF00115">
    <property type="entry name" value="COX1"/>
    <property type="match status" value="1"/>
</dbReference>
<feature type="compositionally biased region" description="Low complexity" evidence="4">
    <location>
        <begin position="217"/>
        <end position="228"/>
    </location>
</feature>
<feature type="transmembrane region" description="Helical" evidence="5">
    <location>
        <begin position="82"/>
        <end position="109"/>
    </location>
</feature>
<evidence type="ECO:0000313" key="7">
    <source>
        <dbReference type="EMBL" id="BBY91676.1"/>
    </source>
</evidence>
<name>A0A9W4FE74_9MYCO</name>
<evidence type="ECO:0000256" key="3">
    <source>
        <dbReference type="ARBA" id="ARBA00025218"/>
    </source>
</evidence>
<keyword evidence="5" id="KW-0812">Transmembrane</keyword>
<dbReference type="PANTHER" id="PTHR10422:SF18">
    <property type="entry name" value="CYTOCHROME C OXIDASE SUBUNIT 1"/>
    <property type="match status" value="1"/>
</dbReference>
<dbReference type="GO" id="GO:0020037">
    <property type="term" value="F:heme binding"/>
    <property type="evidence" value="ECO:0007669"/>
    <property type="project" value="InterPro"/>
</dbReference>